<keyword evidence="11" id="KW-0963">Cytoplasm</keyword>
<evidence type="ECO:0000256" key="1">
    <source>
        <dbReference type="ARBA" id="ARBA00000971"/>
    </source>
</evidence>
<dbReference type="NCBIfam" id="TIGR00115">
    <property type="entry name" value="tig"/>
    <property type="match status" value="1"/>
</dbReference>
<dbReference type="EC" id="5.2.1.8" evidence="3 11"/>
<evidence type="ECO:0000256" key="13">
    <source>
        <dbReference type="RuleBase" id="RU003914"/>
    </source>
</evidence>
<evidence type="ECO:0000256" key="9">
    <source>
        <dbReference type="ARBA" id="ARBA00023306"/>
    </source>
</evidence>
<dbReference type="OrthoDB" id="9767721at2"/>
<evidence type="ECO:0000313" key="16">
    <source>
        <dbReference type="Proteomes" id="UP000218890"/>
    </source>
</evidence>
<dbReference type="Gene3D" id="3.10.50.40">
    <property type="match status" value="1"/>
</dbReference>
<keyword evidence="9 11" id="KW-0131">Cell cycle</keyword>
<dbReference type="GO" id="GO:0051301">
    <property type="term" value="P:cell division"/>
    <property type="evidence" value="ECO:0007669"/>
    <property type="project" value="UniProtKB-KW"/>
</dbReference>
<comment type="function">
    <text evidence="11">Involved in protein export. Acts as a chaperone by maintaining the newly synthesized protein in an open conformation. Functions as a peptidyl-prolyl cis-trans isomerase.</text>
</comment>
<dbReference type="InterPro" id="IPR001179">
    <property type="entry name" value="PPIase_FKBP_dom"/>
</dbReference>
<dbReference type="HAMAP" id="MF_00303">
    <property type="entry name" value="Trigger_factor_Tig"/>
    <property type="match status" value="1"/>
</dbReference>
<reference evidence="15" key="1">
    <citation type="submission" date="2016-02" db="EMBL/GenBank/DDBJ databases">
        <title>Halorhodospira halochloris DSM-1059 complete genome, version 2.</title>
        <authorList>
            <person name="Tsukatani Y."/>
        </authorList>
    </citation>
    <scope>NUCLEOTIDE SEQUENCE</scope>
    <source>
        <strain evidence="15">DSM 1059</strain>
    </source>
</reference>
<dbReference type="InterPro" id="IPR037041">
    <property type="entry name" value="Trigger_fac_C_sf"/>
</dbReference>
<dbReference type="EMBL" id="AP017372">
    <property type="protein sequence ID" value="BAU57216.2"/>
    <property type="molecule type" value="Genomic_DNA"/>
</dbReference>
<evidence type="ECO:0000256" key="11">
    <source>
        <dbReference type="HAMAP-Rule" id="MF_00303"/>
    </source>
</evidence>
<protein>
    <recommendedName>
        <fullName evidence="4 11">Trigger factor</fullName>
        <shortName evidence="11">TF</shortName>
        <ecNumber evidence="3 11">5.2.1.8</ecNumber>
    </recommendedName>
    <alternativeName>
        <fullName evidence="10 11">PPIase</fullName>
    </alternativeName>
</protein>
<keyword evidence="16" id="KW-1185">Reference proteome</keyword>
<dbReference type="KEGG" id="hhk:HH1059_05320"/>
<dbReference type="GO" id="GO:0043335">
    <property type="term" value="P:protein unfolding"/>
    <property type="evidence" value="ECO:0007669"/>
    <property type="project" value="TreeGrafter"/>
</dbReference>
<evidence type="ECO:0000256" key="4">
    <source>
        <dbReference type="ARBA" id="ARBA00016902"/>
    </source>
</evidence>
<dbReference type="GO" id="GO:0003755">
    <property type="term" value="F:peptidyl-prolyl cis-trans isomerase activity"/>
    <property type="evidence" value="ECO:0007669"/>
    <property type="project" value="UniProtKB-UniRule"/>
</dbReference>
<dbReference type="InterPro" id="IPR005215">
    <property type="entry name" value="Trig_fac"/>
</dbReference>
<dbReference type="InterPro" id="IPR008881">
    <property type="entry name" value="Trigger_fac_ribosome-bd_bac"/>
</dbReference>
<dbReference type="PANTHER" id="PTHR30560">
    <property type="entry name" value="TRIGGER FACTOR CHAPERONE AND PEPTIDYL-PROLYL CIS/TRANS ISOMERASE"/>
    <property type="match status" value="1"/>
</dbReference>
<dbReference type="InterPro" id="IPR046357">
    <property type="entry name" value="PPIase_dom_sf"/>
</dbReference>
<dbReference type="Pfam" id="PF00254">
    <property type="entry name" value="FKBP_C"/>
    <property type="match status" value="1"/>
</dbReference>
<evidence type="ECO:0000313" key="15">
    <source>
        <dbReference type="EMBL" id="BAU57216.2"/>
    </source>
</evidence>
<dbReference type="PANTHER" id="PTHR30560:SF3">
    <property type="entry name" value="TRIGGER FACTOR-LIKE PROTEIN TIG, CHLOROPLASTIC"/>
    <property type="match status" value="1"/>
</dbReference>
<dbReference type="InterPro" id="IPR027304">
    <property type="entry name" value="Trigger_fact/SurA_dom_sf"/>
</dbReference>
<comment type="similarity">
    <text evidence="2 11 13">Belongs to the FKBP-type PPIase family. Tig subfamily.</text>
</comment>
<dbReference type="GO" id="GO:0015031">
    <property type="term" value="P:protein transport"/>
    <property type="evidence" value="ECO:0007669"/>
    <property type="project" value="UniProtKB-UniRule"/>
</dbReference>
<evidence type="ECO:0000256" key="2">
    <source>
        <dbReference type="ARBA" id="ARBA00005464"/>
    </source>
</evidence>
<dbReference type="AlphaFoldDB" id="A0A0X8X7X0"/>
<gene>
    <name evidence="11 15" type="primary">tig</name>
    <name evidence="15" type="ORF">HH1059_05320</name>
</gene>
<dbReference type="Gene3D" id="1.10.3120.10">
    <property type="entry name" value="Trigger factor, C-terminal domain"/>
    <property type="match status" value="1"/>
</dbReference>
<evidence type="ECO:0000256" key="8">
    <source>
        <dbReference type="ARBA" id="ARBA00023235"/>
    </source>
</evidence>
<comment type="domain">
    <text evidence="11">Consists of 3 domains; the N-terminus binds the ribosome, the middle domain has PPIase activity, while the C-terminus has intrinsic chaperone activity on its own.</text>
</comment>
<evidence type="ECO:0000256" key="6">
    <source>
        <dbReference type="ARBA" id="ARBA00023110"/>
    </source>
</evidence>
<evidence type="ECO:0000259" key="14">
    <source>
        <dbReference type="PROSITE" id="PS50059"/>
    </source>
</evidence>
<keyword evidence="5 11" id="KW-0132">Cell division</keyword>
<dbReference type="Pfam" id="PF05698">
    <property type="entry name" value="Trigger_C"/>
    <property type="match status" value="1"/>
</dbReference>
<comment type="catalytic activity">
    <reaction evidence="1 11 12">
        <text>[protein]-peptidylproline (omega=180) = [protein]-peptidylproline (omega=0)</text>
        <dbReference type="Rhea" id="RHEA:16237"/>
        <dbReference type="Rhea" id="RHEA-COMP:10747"/>
        <dbReference type="Rhea" id="RHEA-COMP:10748"/>
        <dbReference type="ChEBI" id="CHEBI:83833"/>
        <dbReference type="ChEBI" id="CHEBI:83834"/>
        <dbReference type="EC" id="5.2.1.8"/>
    </reaction>
</comment>
<keyword evidence="8 11" id="KW-0413">Isomerase</keyword>
<evidence type="ECO:0000256" key="7">
    <source>
        <dbReference type="ARBA" id="ARBA00023186"/>
    </source>
</evidence>
<evidence type="ECO:0000256" key="5">
    <source>
        <dbReference type="ARBA" id="ARBA00022618"/>
    </source>
</evidence>
<dbReference type="SUPFAM" id="SSF102735">
    <property type="entry name" value="Trigger factor ribosome-binding domain"/>
    <property type="match status" value="1"/>
</dbReference>
<keyword evidence="7 11" id="KW-0143">Chaperone</keyword>
<evidence type="ECO:0000256" key="12">
    <source>
        <dbReference type="PROSITE-ProRule" id="PRU00277"/>
    </source>
</evidence>
<dbReference type="InterPro" id="IPR036611">
    <property type="entry name" value="Trigger_fac_ribosome-bd_sf"/>
</dbReference>
<feature type="domain" description="PPIase FKBP-type" evidence="14">
    <location>
        <begin position="161"/>
        <end position="213"/>
    </location>
</feature>
<dbReference type="GO" id="GO:0043022">
    <property type="term" value="F:ribosome binding"/>
    <property type="evidence" value="ECO:0007669"/>
    <property type="project" value="TreeGrafter"/>
</dbReference>
<dbReference type="Gene3D" id="3.30.70.1050">
    <property type="entry name" value="Trigger factor ribosome-binding domain"/>
    <property type="match status" value="1"/>
</dbReference>
<dbReference type="GO" id="GO:0044183">
    <property type="term" value="F:protein folding chaperone"/>
    <property type="evidence" value="ECO:0007669"/>
    <property type="project" value="TreeGrafter"/>
</dbReference>
<organism evidence="15 16">
    <name type="scientific">Halorhodospira halochloris</name>
    <name type="common">Ectothiorhodospira halochloris</name>
    <dbReference type="NCBI Taxonomy" id="1052"/>
    <lineage>
        <taxon>Bacteria</taxon>
        <taxon>Pseudomonadati</taxon>
        <taxon>Pseudomonadota</taxon>
        <taxon>Gammaproteobacteria</taxon>
        <taxon>Chromatiales</taxon>
        <taxon>Ectothiorhodospiraceae</taxon>
        <taxon>Halorhodospira</taxon>
    </lineage>
</organism>
<dbReference type="Pfam" id="PF05697">
    <property type="entry name" value="Trigger_N"/>
    <property type="match status" value="1"/>
</dbReference>
<dbReference type="SUPFAM" id="SSF109998">
    <property type="entry name" value="Triger factor/SurA peptide-binding domain-like"/>
    <property type="match status" value="1"/>
</dbReference>
<dbReference type="SUPFAM" id="SSF54534">
    <property type="entry name" value="FKBP-like"/>
    <property type="match status" value="1"/>
</dbReference>
<dbReference type="PIRSF" id="PIRSF003095">
    <property type="entry name" value="Trigger_factor"/>
    <property type="match status" value="1"/>
</dbReference>
<dbReference type="PROSITE" id="PS50059">
    <property type="entry name" value="FKBP_PPIASE"/>
    <property type="match status" value="1"/>
</dbReference>
<dbReference type="Proteomes" id="UP000218890">
    <property type="component" value="Chromosome"/>
</dbReference>
<evidence type="ECO:0000256" key="3">
    <source>
        <dbReference type="ARBA" id="ARBA00013194"/>
    </source>
</evidence>
<dbReference type="GO" id="GO:0051083">
    <property type="term" value="P:'de novo' cotranslational protein folding"/>
    <property type="evidence" value="ECO:0007669"/>
    <property type="project" value="TreeGrafter"/>
</dbReference>
<proteinExistence type="inferred from homology"/>
<comment type="subcellular location">
    <subcellularLocation>
        <location evidence="11">Cytoplasm</location>
    </subcellularLocation>
    <text evidence="11">About half TF is bound to the ribosome near the polypeptide exit tunnel while the other half is free in the cytoplasm.</text>
</comment>
<name>A0A0X8X7X0_HALHR</name>
<accession>A0A0X8X7X0</accession>
<keyword evidence="6 11" id="KW-0697">Rotamase</keyword>
<sequence>MQVSIETTEGLGRRMTVQVPAERVEQEIERRLKDMAGRMKMDGFRPGKVPVKMVRKQYGEHVRQEVVNELLRQTYSDALKEQDLRPAGAPQVTPKQDESGQDLIYEASFEVLPQIEITGIEQIKVERPQVEVTDADVDNVLDRLRQQHADYEEVDRPAAQGDRVEIDFHGTVDGEEFQGNKAEDAAIIIGAGQLPEDFEQALVGAAAGTELTVEHTFPQGGDSPVAGKTAAFQVSVKRVEQANLPELDDAFAARLGVESGLNDLRDAVRANLENERDQAVRQRVKRQVMDQLAELNPVELPKSLIDGEIQALREQSGGASEGGMPETERDAYEEIARRRVQLGLLVNELVRSQQIQLDKERMMRELRQMAAQSGQDPNEALQQYAQNRRMMESLEASIIEEQAVDWLLEQVQTEERGMSFDELLNRDGNVS</sequence>
<dbReference type="GO" id="GO:0005737">
    <property type="term" value="C:cytoplasm"/>
    <property type="evidence" value="ECO:0007669"/>
    <property type="project" value="UniProtKB-SubCell"/>
</dbReference>
<dbReference type="InterPro" id="IPR008880">
    <property type="entry name" value="Trigger_fac_C"/>
</dbReference>
<evidence type="ECO:0000256" key="10">
    <source>
        <dbReference type="ARBA" id="ARBA00029986"/>
    </source>
</evidence>